<dbReference type="GO" id="GO:0016020">
    <property type="term" value="C:membrane"/>
    <property type="evidence" value="ECO:0007669"/>
    <property type="project" value="UniProtKB-SubCell"/>
</dbReference>
<dbReference type="SMART" id="SM00456">
    <property type="entry name" value="WW"/>
    <property type="match status" value="2"/>
</dbReference>
<evidence type="ECO:0000259" key="5">
    <source>
        <dbReference type="PROSITE" id="PS50020"/>
    </source>
</evidence>
<feature type="domain" description="WW" evidence="5">
    <location>
        <begin position="279"/>
        <end position="312"/>
    </location>
</feature>
<evidence type="ECO:0000256" key="3">
    <source>
        <dbReference type="ARBA" id="ARBA00023136"/>
    </source>
</evidence>
<dbReference type="InterPro" id="IPR008145">
    <property type="entry name" value="GK/Ca_channel_bsu"/>
</dbReference>
<name>A0A7I4YLN5_HAECO</name>
<dbReference type="GO" id="GO:0007165">
    <property type="term" value="P:signal transduction"/>
    <property type="evidence" value="ECO:0007669"/>
    <property type="project" value="TreeGrafter"/>
</dbReference>
<organism evidence="8 9">
    <name type="scientific">Haemonchus contortus</name>
    <name type="common">Barber pole worm</name>
    <dbReference type="NCBI Taxonomy" id="6289"/>
    <lineage>
        <taxon>Eukaryota</taxon>
        <taxon>Metazoa</taxon>
        <taxon>Ecdysozoa</taxon>
        <taxon>Nematoda</taxon>
        <taxon>Chromadorea</taxon>
        <taxon>Rhabditida</taxon>
        <taxon>Rhabditina</taxon>
        <taxon>Rhabditomorpha</taxon>
        <taxon>Strongyloidea</taxon>
        <taxon>Trichostrongylidae</taxon>
        <taxon>Haemonchus</taxon>
    </lineage>
</organism>
<sequence length="1071" mass="116478">MLECPRSPSTSLASSGRETGSSGKEHGVASGSVERLNESNENSPKKRGVCGLAAKRLIRVPCGKATFTTDSTVPSSVIPFTVFGGAAAARLILVDIVKREDLIGILSPNDIILKIEDVQVSGMLRTEVTRLLERLCHENDQIAIEIIPAGAITDDICEILGDKQWADLQTVIRDNLYSKTVPYTTRPPRDGEIDGEHYRFVSVEEFKRLQTEGLLLEHGTYQGHLYGTPRPEECYESAAMVSCSNKGPLPPNWEIGYAENGDKYFIDHNSGTTTWEDPRDLPPGWEQVDDPEYGTFFVDHINKRTQYERPGTSTTMSRYDALPTTATHKSNGIISNGHQPSPPHQQRPKQPSIAQTSQNGGNPFFTRDPQQLRGEMVTTTIVKGPKGLGFTLIGNDASSKGNEFIQVKSILPGGLAAEDGVLQPGDVLVRVNGELLLGASQSDACRIFVNIPVGDPVAIQVCRGYPLLLDPSNRIITENVYQTGGRSRDLHEIEIIKGSEGFGFTIADSATGQRVKKILYPEQCANLLEGDTIVELDGRNVRAIPHTQLVDMLRECPVGHRGRLVVRRSSPKHRSRTPAAEFRYGEQGRANTQPTVSPRSKTPAPLTHRQESDPNMPTTRAQTLQRQPNVTPSSDAWDGPSAVGSRMRPSSTTLGFATPNYMPISAFQFNKPSDLITVNLIRKPNGFGFRLLGGSETSTQLTVGQVVPGGAAADDGRMQEGDEIIEIDGRNVEGVSHVEAVSLLEQAAHSRHVKLVVRRPRSDALRRQSVHAERPLSGMPTVNSGEYDVTLTRNETDGFGFIIISSLNRNGSTIGQILENSPAEKCGRLKVGDRVVAVNGIDILNLTHGEIVGLIKASGLTVRLTIAPPMQDGGPLASSTLNRSVIPNSYISSPPATFVPPPPTFQNGGYYATLGRNANYSSFPPPVMTTSMPFSYTNGSTIRTSSNYTSYPETSRPIYTTSHLNGQLNGMSLHNPVPPEQDSPIISVELERGARGFGFSIRGGQEFGAMPLFVLRIAEDGPAAIDGRLKVGDQLISINGRDTKGLTHEEAIQLIKQHPSVRLTVRRHKLP</sequence>
<evidence type="ECO:0000256" key="4">
    <source>
        <dbReference type="SAM" id="MobiDB-lite"/>
    </source>
</evidence>
<feature type="domain" description="PDZ" evidence="7">
    <location>
        <begin position="987"/>
        <end position="1057"/>
    </location>
</feature>
<dbReference type="FunFam" id="2.30.42.10:FF:000144">
    <property type="entry name" value="Membrane associated guanylate kinase, WW and PDZ domain containing 2"/>
    <property type="match status" value="1"/>
</dbReference>
<dbReference type="SUPFAM" id="SSF51045">
    <property type="entry name" value="WW domain"/>
    <property type="match status" value="2"/>
</dbReference>
<feature type="region of interest" description="Disordered" evidence="4">
    <location>
        <begin position="1"/>
        <end position="46"/>
    </location>
</feature>
<proteinExistence type="predicted"/>
<feature type="domain" description="PDZ" evidence="7">
    <location>
        <begin position="378"/>
        <end position="444"/>
    </location>
</feature>
<feature type="compositionally biased region" description="Polar residues" evidence="4">
    <location>
        <begin position="589"/>
        <end position="600"/>
    </location>
</feature>
<evidence type="ECO:0000256" key="1">
    <source>
        <dbReference type="ARBA" id="ARBA00004170"/>
    </source>
</evidence>
<dbReference type="InterPro" id="IPR008144">
    <property type="entry name" value="Guanylate_kin-like_dom"/>
</dbReference>
<feature type="compositionally biased region" description="Polar residues" evidence="4">
    <location>
        <begin position="613"/>
        <end position="634"/>
    </location>
</feature>
<dbReference type="PANTHER" id="PTHR10316">
    <property type="entry name" value="MEMBRANE ASSOCIATED GUANYLATE KINASE-RELATED"/>
    <property type="match status" value="1"/>
</dbReference>
<dbReference type="SMART" id="SM00072">
    <property type="entry name" value="GuKc"/>
    <property type="match status" value="1"/>
</dbReference>
<dbReference type="Pfam" id="PF00625">
    <property type="entry name" value="Guanylate_kin"/>
    <property type="match status" value="1"/>
</dbReference>
<dbReference type="Gene3D" id="2.30.42.10">
    <property type="match status" value="5"/>
</dbReference>
<dbReference type="Proteomes" id="UP000025227">
    <property type="component" value="Unplaced"/>
</dbReference>
<dbReference type="AlphaFoldDB" id="A0A7I4YLN5"/>
<dbReference type="InterPro" id="IPR036034">
    <property type="entry name" value="PDZ_sf"/>
</dbReference>
<dbReference type="Pfam" id="PF00595">
    <property type="entry name" value="PDZ"/>
    <property type="match status" value="5"/>
</dbReference>
<dbReference type="CDD" id="cd06732">
    <property type="entry name" value="PDZ2_MAGI-1_3-like"/>
    <property type="match status" value="1"/>
</dbReference>
<dbReference type="CDD" id="cd06734">
    <property type="entry name" value="PDZ4_MAGI-1_3-like"/>
    <property type="match status" value="1"/>
</dbReference>
<dbReference type="CDD" id="cd00201">
    <property type="entry name" value="WW"/>
    <property type="match status" value="2"/>
</dbReference>
<dbReference type="InterPro" id="IPR001202">
    <property type="entry name" value="WW_dom"/>
</dbReference>
<dbReference type="InterPro" id="IPR027417">
    <property type="entry name" value="P-loop_NTPase"/>
</dbReference>
<dbReference type="SUPFAM" id="SSF52540">
    <property type="entry name" value="P-loop containing nucleoside triphosphate hydrolases"/>
    <property type="match status" value="1"/>
</dbReference>
<dbReference type="FunFam" id="2.20.70.10:FF:000001">
    <property type="entry name" value="Membrane-associated guanylate kinase, WW and PDZ domain-containing protein 1"/>
    <property type="match status" value="1"/>
</dbReference>
<dbReference type="CDD" id="cd06735">
    <property type="entry name" value="PDZ5_MAGI-1_3-like"/>
    <property type="match status" value="1"/>
</dbReference>
<feature type="compositionally biased region" description="Polar residues" evidence="4">
    <location>
        <begin position="348"/>
        <end position="361"/>
    </location>
</feature>
<dbReference type="Gene3D" id="3.40.50.300">
    <property type="entry name" value="P-loop containing nucleotide triphosphate hydrolases"/>
    <property type="match status" value="1"/>
</dbReference>
<dbReference type="SMART" id="SM00228">
    <property type="entry name" value="PDZ"/>
    <property type="match status" value="6"/>
</dbReference>
<accession>A0A7I4YLN5</accession>
<feature type="domain" description="WW" evidence="5">
    <location>
        <begin position="247"/>
        <end position="280"/>
    </location>
</feature>
<dbReference type="Gene3D" id="2.20.70.10">
    <property type="match status" value="2"/>
</dbReference>
<feature type="region of interest" description="Disordered" evidence="4">
    <location>
        <begin position="327"/>
        <end position="369"/>
    </location>
</feature>
<dbReference type="PROSITE" id="PS50106">
    <property type="entry name" value="PDZ"/>
    <property type="match status" value="5"/>
</dbReference>
<evidence type="ECO:0000256" key="2">
    <source>
        <dbReference type="ARBA" id="ARBA00022737"/>
    </source>
</evidence>
<dbReference type="InterPro" id="IPR001478">
    <property type="entry name" value="PDZ"/>
</dbReference>
<dbReference type="PANTHER" id="PTHR10316:SF40">
    <property type="entry name" value="LD27118P"/>
    <property type="match status" value="1"/>
</dbReference>
<dbReference type="Pfam" id="PF00397">
    <property type="entry name" value="WW"/>
    <property type="match status" value="2"/>
</dbReference>
<feature type="domain" description="PDZ" evidence="7">
    <location>
        <begin position="788"/>
        <end position="870"/>
    </location>
</feature>
<dbReference type="PROSITE" id="PS01159">
    <property type="entry name" value="WW_DOMAIN_1"/>
    <property type="match status" value="2"/>
</dbReference>
<dbReference type="PROSITE" id="PS50052">
    <property type="entry name" value="GUANYLATE_KINASE_2"/>
    <property type="match status" value="1"/>
</dbReference>
<feature type="domain" description="PDZ" evidence="7">
    <location>
        <begin position="677"/>
        <end position="759"/>
    </location>
</feature>
<evidence type="ECO:0000313" key="9">
    <source>
        <dbReference type="WBParaSite" id="HCON_00109010-00003"/>
    </source>
</evidence>
<feature type="compositionally biased region" description="Polar residues" evidence="4">
    <location>
        <begin position="7"/>
        <end position="22"/>
    </location>
</feature>
<keyword evidence="2" id="KW-0677">Repeat</keyword>
<dbReference type="OrthoDB" id="66881at2759"/>
<protein>
    <submittedName>
        <fullName evidence="9">Membrane associated guanylate kinase, WW and PDZ domain containing 3</fullName>
    </submittedName>
</protein>
<dbReference type="GO" id="GO:0005737">
    <property type="term" value="C:cytoplasm"/>
    <property type="evidence" value="ECO:0007669"/>
    <property type="project" value="TreeGrafter"/>
</dbReference>
<reference evidence="9" key="1">
    <citation type="submission" date="2020-12" db="UniProtKB">
        <authorList>
            <consortium name="WormBaseParasite"/>
        </authorList>
    </citation>
    <scope>IDENTIFICATION</scope>
    <source>
        <strain evidence="9">MHco3</strain>
    </source>
</reference>
<feature type="compositionally biased region" description="Polar residues" evidence="4">
    <location>
        <begin position="327"/>
        <end position="339"/>
    </location>
</feature>
<dbReference type="OMA" id="PIGMEHR"/>
<feature type="domain" description="Guanylate kinase-like" evidence="6">
    <location>
        <begin position="140"/>
        <end position="228"/>
    </location>
</feature>
<keyword evidence="8" id="KW-1185">Reference proteome</keyword>
<evidence type="ECO:0000259" key="7">
    <source>
        <dbReference type="PROSITE" id="PS50106"/>
    </source>
</evidence>
<dbReference type="WBParaSite" id="HCON_00109010-00003">
    <property type="protein sequence ID" value="HCON_00109010-00003"/>
    <property type="gene ID" value="HCON_00109010"/>
</dbReference>
<feature type="compositionally biased region" description="Basic residues" evidence="4">
    <location>
        <begin position="564"/>
        <end position="576"/>
    </location>
</feature>
<evidence type="ECO:0000313" key="8">
    <source>
        <dbReference type="Proteomes" id="UP000025227"/>
    </source>
</evidence>
<dbReference type="SUPFAM" id="SSF50156">
    <property type="entry name" value="PDZ domain-like"/>
    <property type="match status" value="5"/>
</dbReference>
<dbReference type="InterPro" id="IPR036020">
    <property type="entry name" value="WW_dom_sf"/>
</dbReference>
<evidence type="ECO:0000259" key="6">
    <source>
        <dbReference type="PROSITE" id="PS50052"/>
    </source>
</evidence>
<dbReference type="PROSITE" id="PS50020">
    <property type="entry name" value="WW_DOMAIN_2"/>
    <property type="match status" value="2"/>
</dbReference>
<dbReference type="FunFam" id="2.30.42.10:FF:000005">
    <property type="entry name" value="Membrane associated guanylate kinase, WW and PDZ domain containing 1"/>
    <property type="match status" value="1"/>
</dbReference>
<comment type="subcellular location">
    <subcellularLocation>
        <location evidence="1">Membrane</location>
        <topology evidence="1">Peripheral membrane protein</topology>
    </subcellularLocation>
</comment>
<keyword evidence="3" id="KW-0472">Membrane</keyword>
<dbReference type="InterPro" id="IPR020590">
    <property type="entry name" value="Guanylate_kinase_CS"/>
</dbReference>
<feature type="region of interest" description="Disordered" evidence="4">
    <location>
        <begin position="564"/>
        <end position="648"/>
    </location>
</feature>
<dbReference type="PROSITE" id="PS00856">
    <property type="entry name" value="GUANYLATE_KINASE_1"/>
    <property type="match status" value="1"/>
</dbReference>
<feature type="domain" description="PDZ" evidence="7">
    <location>
        <begin position="492"/>
        <end position="555"/>
    </location>
</feature>